<dbReference type="STRING" id="1035195.HMPREF9997_01433"/>
<feature type="domain" description="DUF4439" evidence="1">
    <location>
        <begin position="133"/>
        <end position="244"/>
    </location>
</feature>
<dbReference type="EMBL" id="AMEM01000018">
    <property type="protein sequence ID" value="EKX90218.1"/>
    <property type="molecule type" value="Genomic_DNA"/>
</dbReference>
<keyword evidence="3" id="KW-1185">Reference proteome</keyword>
<dbReference type="InterPro" id="IPR009078">
    <property type="entry name" value="Ferritin-like_SF"/>
</dbReference>
<reference evidence="2 3" key="1">
    <citation type="submission" date="2012-05" db="EMBL/GenBank/DDBJ databases">
        <authorList>
            <person name="Weinstock G."/>
            <person name="Sodergren E."/>
            <person name="Lobos E.A."/>
            <person name="Fulton L."/>
            <person name="Fulton R."/>
            <person name="Courtney L."/>
            <person name="Fronick C."/>
            <person name="O'Laughlin M."/>
            <person name="Godfrey J."/>
            <person name="Wilson R.M."/>
            <person name="Miner T."/>
            <person name="Farmer C."/>
            <person name="Delehaunty K."/>
            <person name="Cordes M."/>
            <person name="Minx P."/>
            <person name="Tomlinson C."/>
            <person name="Chen J."/>
            <person name="Wollam A."/>
            <person name="Pepin K.H."/>
            <person name="Bhonagiri V."/>
            <person name="Zhang X."/>
            <person name="Suruliraj S."/>
            <person name="Warren W."/>
            <person name="Mitreva M."/>
            <person name="Mardis E.R."/>
            <person name="Wilson R.K."/>
        </authorList>
    </citation>
    <scope>NUCLEOTIDE SEQUENCE [LARGE SCALE GENOMIC DNA]</scope>
    <source>
        <strain evidence="2 3">F0235</strain>
    </source>
</reference>
<dbReference type="InterPro" id="IPR012347">
    <property type="entry name" value="Ferritin-like"/>
</dbReference>
<dbReference type="SUPFAM" id="SSF47240">
    <property type="entry name" value="Ferritin-like"/>
    <property type="match status" value="1"/>
</dbReference>
<dbReference type="Gene3D" id="1.20.1260.10">
    <property type="match status" value="1"/>
</dbReference>
<protein>
    <recommendedName>
        <fullName evidence="1">DUF4439 domain-containing protein</fullName>
    </recommendedName>
</protein>
<accession>L1MG35</accession>
<evidence type="ECO:0000259" key="1">
    <source>
        <dbReference type="Pfam" id="PF14530"/>
    </source>
</evidence>
<gene>
    <name evidence="2" type="ORF">HMPREF9997_01433</name>
</gene>
<organism evidence="2 3">
    <name type="scientific">Corynebacterium durum F0235</name>
    <dbReference type="NCBI Taxonomy" id="1035195"/>
    <lineage>
        <taxon>Bacteria</taxon>
        <taxon>Bacillati</taxon>
        <taxon>Actinomycetota</taxon>
        <taxon>Actinomycetes</taxon>
        <taxon>Mycobacteriales</taxon>
        <taxon>Corynebacteriaceae</taxon>
        <taxon>Corynebacterium</taxon>
    </lineage>
</organism>
<dbReference type="Pfam" id="PF14530">
    <property type="entry name" value="DUF4439"/>
    <property type="match status" value="1"/>
</dbReference>
<dbReference type="InterPro" id="IPR029447">
    <property type="entry name" value="DUF4439"/>
</dbReference>
<sequence>MAEQARTDAAALAPVRSDLAAIRERHATMLSTEVARDCGHFENGSVPDSCVSTTSPSATTTTSATAAAHAEPNAVLKAALDQVNSLLADIPADSAVVVARIHTELAILTMAAPPAFDQNNNITPTAADSDQVKKALEWEYATIYGLEVHEAFVANELASTLNDALDEHRSIATALRMGLESANVSDIPVAEAGYTINDVKNSGFFADSASQSVLAWHDYASHASDASWRALCIRIASTIAVTAVPALEFAGIEPWRADFLQLN</sequence>
<dbReference type="HOGENOM" id="CLU_080105_0_0_11"/>
<dbReference type="AlphaFoldDB" id="L1MG35"/>
<evidence type="ECO:0000313" key="2">
    <source>
        <dbReference type="EMBL" id="EKX90218.1"/>
    </source>
</evidence>
<proteinExistence type="predicted"/>
<name>L1MG35_9CORY</name>
<comment type="caution">
    <text evidence="2">The sequence shown here is derived from an EMBL/GenBank/DDBJ whole genome shotgun (WGS) entry which is preliminary data.</text>
</comment>
<evidence type="ECO:0000313" key="3">
    <source>
        <dbReference type="Proteomes" id="UP000010445"/>
    </source>
</evidence>
<dbReference type="Proteomes" id="UP000010445">
    <property type="component" value="Unassembled WGS sequence"/>
</dbReference>
<dbReference type="PATRIC" id="fig|1035195.3.peg.1288"/>